<dbReference type="InterPro" id="IPR023801">
    <property type="entry name" value="His_deacetylse_dom"/>
</dbReference>
<evidence type="ECO:0000259" key="5">
    <source>
        <dbReference type="Pfam" id="PF00850"/>
    </source>
</evidence>
<dbReference type="CDD" id="cd09994">
    <property type="entry name" value="HDAC_AcuC_like"/>
    <property type="match status" value="1"/>
</dbReference>
<dbReference type="InterPro" id="IPR037138">
    <property type="entry name" value="His_deacetylse_dom_sf"/>
</dbReference>
<keyword evidence="4" id="KW-0006">Acetoin catabolism</keyword>
<dbReference type="AlphaFoldDB" id="A0A829Y9H3"/>
<evidence type="ECO:0000313" key="7">
    <source>
        <dbReference type="Proteomes" id="UP000445000"/>
    </source>
</evidence>
<dbReference type="SUPFAM" id="SSF52768">
    <property type="entry name" value="Arginase/deacetylase"/>
    <property type="match status" value="1"/>
</dbReference>
<dbReference type="InterPro" id="IPR023696">
    <property type="entry name" value="Ureohydrolase_dom_sf"/>
</dbReference>
<name>A0A829Y9H3_9GAMM</name>
<dbReference type="RefSeq" id="WP_202624816.1">
    <property type="nucleotide sequence ID" value="NZ_BLJN01000002.1"/>
</dbReference>
<evidence type="ECO:0000256" key="3">
    <source>
        <dbReference type="ARBA" id="ARBA00020218"/>
    </source>
</evidence>
<evidence type="ECO:0000256" key="4">
    <source>
        <dbReference type="ARBA" id="ARBA00022627"/>
    </source>
</evidence>
<evidence type="ECO:0000313" key="6">
    <source>
        <dbReference type="EMBL" id="GFE79695.1"/>
    </source>
</evidence>
<dbReference type="GO" id="GO:0045150">
    <property type="term" value="P:acetoin catabolic process"/>
    <property type="evidence" value="ECO:0007669"/>
    <property type="project" value="UniProtKB-UniPathway"/>
</dbReference>
<accession>A0A829Y9H3</accession>
<dbReference type="GO" id="GO:0004407">
    <property type="term" value="F:histone deacetylase activity"/>
    <property type="evidence" value="ECO:0007669"/>
    <property type="project" value="TreeGrafter"/>
</dbReference>
<dbReference type="PANTHER" id="PTHR10625">
    <property type="entry name" value="HISTONE DEACETYLASE HDAC1-RELATED"/>
    <property type="match status" value="1"/>
</dbReference>
<dbReference type="Proteomes" id="UP000445000">
    <property type="component" value="Unassembled WGS sequence"/>
</dbReference>
<dbReference type="Gene3D" id="3.40.800.20">
    <property type="entry name" value="Histone deacetylase domain"/>
    <property type="match status" value="1"/>
</dbReference>
<evidence type="ECO:0000256" key="1">
    <source>
        <dbReference type="ARBA" id="ARBA00005101"/>
    </source>
</evidence>
<protein>
    <recommendedName>
        <fullName evidence="3">Acetoin utilization protein AcuC</fullName>
    </recommendedName>
</protein>
<reference evidence="7" key="1">
    <citation type="submission" date="2020-01" db="EMBL/GenBank/DDBJ databases">
        <title>'Steroidobacter agaridevorans' sp. nov., agar-degrading bacteria isolated from rhizosphere soils.</title>
        <authorList>
            <person name="Ikenaga M."/>
            <person name="Kataoka M."/>
            <person name="Murouchi A."/>
            <person name="Katsuragi S."/>
            <person name="Sakai M."/>
        </authorList>
    </citation>
    <scope>NUCLEOTIDE SEQUENCE [LARGE SCALE GENOMIC DNA]</scope>
    <source>
        <strain evidence="7">YU21-B</strain>
    </source>
</reference>
<dbReference type="InterPro" id="IPR003085">
    <property type="entry name" value="AcuC"/>
</dbReference>
<keyword evidence="7" id="KW-1185">Reference proteome</keyword>
<evidence type="ECO:0000256" key="2">
    <source>
        <dbReference type="ARBA" id="ARBA00005947"/>
    </source>
</evidence>
<gene>
    <name evidence="6" type="ORF">GCM10011487_16950</name>
</gene>
<dbReference type="GO" id="GO:0040029">
    <property type="term" value="P:epigenetic regulation of gene expression"/>
    <property type="evidence" value="ECO:0007669"/>
    <property type="project" value="TreeGrafter"/>
</dbReference>
<comment type="pathway">
    <text evidence="1">Ketone degradation; acetoin degradation.</text>
</comment>
<dbReference type="InterPro" id="IPR000286">
    <property type="entry name" value="HDACs"/>
</dbReference>
<feature type="domain" description="Histone deacetylase" evidence="5">
    <location>
        <begin position="25"/>
        <end position="313"/>
    </location>
</feature>
<dbReference type="UniPathway" id="UPA00040"/>
<organism evidence="6 7">
    <name type="scientific">Steroidobacter agaridevorans</name>
    <dbReference type="NCBI Taxonomy" id="2695856"/>
    <lineage>
        <taxon>Bacteria</taxon>
        <taxon>Pseudomonadati</taxon>
        <taxon>Pseudomonadota</taxon>
        <taxon>Gammaproteobacteria</taxon>
        <taxon>Steroidobacterales</taxon>
        <taxon>Steroidobacteraceae</taxon>
        <taxon>Steroidobacter</taxon>
    </lineage>
</organism>
<comment type="caution">
    <text evidence="6">The sequence shown here is derived from an EMBL/GenBank/DDBJ whole genome shotgun (WGS) entry which is preliminary data.</text>
</comment>
<proteinExistence type="inferred from homology"/>
<dbReference type="EMBL" id="BLJN01000002">
    <property type="protein sequence ID" value="GFE79695.1"/>
    <property type="molecule type" value="Genomic_DNA"/>
</dbReference>
<sequence length="330" mass="36013">MTEASRSVLLVSGDEIARYGFGDGHPFGTDRHEAFMRELHNCGMDGRVLRASARPATREELEWFHAPAYVDLVRERSATGHGYLDAGDTPAFRGVYEAASSVVGGTLTAVEAVMTGKARRAFIPIAGLHHAAPERAAGFCVFNDCGVAVHYLRQRHQLQRIAYVDIDAHHGDGVFYAFEDDPDLLFADLHEDGRYLYPGTGHANETGAGQARGTKLNLPLPPGADDDEYHQAWARVEEYLLAGRPEFILLQCGADSLAGDPITHLRFSEAAHAHAAARLCAIADQLGHGRVVAMGGGGYNRRNLARAWTRVVESFLDNEEQLETAHREAS</sequence>
<dbReference type="Pfam" id="PF00850">
    <property type="entry name" value="Hist_deacetyl"/>
    <property type="match status" value="1"/>
</dbReference>
<comment type="similarity">
    <text evidence="2">Belongs to the histone deacetylase family.</text>
</comment>
<dbReference type="PANTHER" id="PTHR10625:SF10">
    <property type="entry name" value="HISTONE DEACETYLASE HDAC1"/>
    <property type="match status" value="1"/>
</dbReference>
<dbReference type="PRINTS" id="PR01270">
    <property type="entry name" value="HDASUPER"/>
</dbReference>